<dbReference type="Gene3D" id="2.60.200.20">
    <property type="match status" value="1"/>
</dbReference>
<evidence type="ECO:0000313" key="3">
    <source>
        <dbReference type="EMBL" id="SEB04744.1"/>
    </source>
</evidence>
<feature type="region of interest" description="Disordered" evidence="1">
    <location>
        <begin position="1"/>
        <end position="38"/>
    </location>
</feature>
<dbReference type="RefSeq" id="WP_217630017.1">
    <property type="nucleotide sequence ID" value="NZ_FNQP01000028.1"/>
</dbReference>
<keyword evidence="4" id="KW-1185">Reference proteome</keyword>
<dbReference type="AlphaFoldDB" id="A0A1H4G5A8"/>
<name>A0A1H4G5A8_9GAMM</name>
<proteinExistence type="predicted"/>
<dbReference type="SUPFAM" id="SSF49879">
    <property type="entry name" value="SMAD/FHA domain"/>
    <property type="match status" value="1"/>
</dbReference>
<dbReference type="Proteomes" id="UP000199397">
    <property type="component" value="Unassembled WGS sequence"/>
</dbReference>
<organism evidence="3 4">
    <name type="scientific">Thiothrix caldifontis</name>
    <dbReference type="NCBI Taxonomy" id="525918"/>
    <lineage>
        <taxon>Bacteria</taxon>
        <taxon>Pseudomonadati</taxon>
        <taxon>Pseudomonadota</taxon>
        <taxon>Gammaproteobacteria</taxon>
        <taxon>Thiotrichales</taxon>
        <taxon>Thiotrichaceae</taxon>
        <taxon>Thiothrix</taxon>
    </lineage>
</organism>
<evidence type="ECO:0000256" key="1">
    <source>
        <dbReference type="SAM" id="MobiDB-lite"/>
    </source>
</evidence>
<dbReference type="Pfam" id="PF00498">
    <property type="entry name" value="FHA"/>
    <property type="match status" value="1"/>
</dbReference>
<accession>A0A1H4G5A8</accession>
<dbReference type="InterPro" id="IPR008984">
    <property type="entry name" value="SMAD_FHA_dom_sf"/>
</dbReference>
<protein>
    <submittedName>
        <fullName evidence="3">FHA domain-containing protein</fullName>
    </submittedName>
</protein>
<evidence type="ECO:0000259" key="2">
    <source>
        <dbReference type="PROSITE" id="PS50006"/>
    </source>
</evidence>
<gene>
    <name evidence="3" type="ORF">SAMN05660964_03279</name>
</gene>
<dbReference type="InterPro" id="IPR000253">
    <property type="entry name" value="FHA_dom"/>
</dbReference>
<dbReference type="PROSITE" id="PS50006">
    <property type="entry name" value="FHA_DOMAIN"/>
    <property type="match status" value="1"/>
</dbReference>
<dbReference type="EMBL" id="FNQP01000028">
    <property type="protein sequence ID" value="SEB04744.1"/>
    <property type="molecule type" value="Genomic_DNA"/>
</dbReference>
<evidence type="ECO:0000313" key="4">
    <source>
        <dbReference type="Proteomes" id="UP000199397"/>
    </source>
</evidence>
<reference evidence="3 4" key="1">
    <citation type="submission" date="2016-10" db="EMBL/GenBank/DDBJ databases">
        <authorList>
            <person name="de Groot N.N."/>
        </authorList>
    </citation>
    <scope>NUCLEOTIDE SEQUENCE [LARGE SCALE GENOMIC DNA]</scope>
    <source>
        <strain evidence="3 4">DSM 21228</strain>
    </source>
</reference>
<feature type="domain" description="FHA" evidence="2">
    <location>
        <begin position="87"/>
        <end position="142"/>
    </location>
</feature>
<sequence>MSQEPHKTVAMKKPLDTGFLKKNNPSPEPPTPQTAAPATAIYTGNNPTAEAAGTTEKHFMHDPVVGWVVVIDGPGQGISLPLGNGNNSLGRGSNQRVALDFGDANLSRDSHATITYDPRGRKFYLHSGGNSTNLTYLEGAGTTIPVLAPVVLENGQHLRLGNTTLKFVALCGDGFGWDAADAGA</sequence>
<dbReference type="STRING" id="525918.SAMN05660964_03279"/>